<dbReference type="EMBL" id="GFCD01000040">
    <property type="protein sequence ID" value="JAV45745.1"/>
    <property type="molecule type" value="Transcribed_RNA"/>
</dbReference>
<keyword evidence="1" id="KW-0732">Signal</keyword>
<dbReference type="AlphaFoldDB" id="A0A1V1WBL8"/>
<evidence type="ECO:0000313" key="2">
    <source>
        <dbReference type="EMBL" id="JAV45745.1"/>
    </source>
</evidence>
<sequence length="77" mass="8914">MQFKKALLVMFIAYLLVAHEVEAFWGALAKVATSVLPSLFSKRSSLRNVRKREVGNFFDPYQKDLDLDDLFAQLDKY</sequence>
<proteinExistence type="predicted"/>
<feature type="signal peptide" evidence="1">
    <location>
        <begin position="1"/>
        <end position="23"/>
    </location>
</feature>
<evidence type="ECO:0000256" key="1">
    <source>
        <dbReference type="SAM" id="SignalP"/>
    </source>
</evidence>
<accession>A0A1V1WBL8</accession>
<name>A0A1V1WBL8_9SCOR</name>
<protein>
    <submittedName>
        <fullName evidence="2">Putative NDBP</fullName>
    </submittedName>
</protein>
<organism evidence="2">
    <name type="scientific">Superstitionia donensis</name>
    <dbReference type="NCBI Taxonomy" id="311983"/>
    <lineage>
        <taxon>Eukaryota</taxon>
        <taxon>Metazoa</taxon>
        <taxon>Ecdysozoa</taxon>
        <taxon>Arthropoda</taxon>
        <taxon>Chelicerata</taxon>
        <taxon>Arachnida</taxon>
        <taxon>Scorpiones</taxon>
        <taxon>Iurida</taxon>
        <taxon>Chactoidea</taxon>
        <taxon>Superstitionidae</taxon>
        <taxon>Superstitionia</taxon>
    </lineage>
</organism>
<feature type="chain" id="PRO_5012120918" evidence="1">
    <location>
        <begin position="24"/>
        <end position="77"/>
    </location>
</feature>
<reference evidence="2" key="1">
    <citation type="journal article" date="2016" name="Toxins">
        <title>Venom Gland Transcriptomic and Proteomic Analyses of the Enigmatic Scorpion Superstitionia donensis (Scorpiones: Superstitioniidae), with Insights on the Evolution of Its Venom Components.</title>
        <authorList>
            <person name="Santibanez-Lopez C.E."/>
            <person name="Cid-Uribe J.I."/>
            <person name="Batista C.V."/>
            <person name="Ortiz E."/>
            <person name="Possani L.D."/>
        </authorList>
    </citation>
    <scope>NUCLEOTIDE SEQUENCE</scope>
    <source>
        <strain evidence="2">Pooled</strain>
        <tissue evidence="2">Venom gland</tissue>
    </source>
</reference>